<accession>A0ABS5H9U8</accession>
<dbReference type="InterPro" id="IPR000014">
    <property type="entry name" value="PAS"/>
</dbReference>
<evidence type="ECO:0000313" key="2">
    <source>
        <dbReference type="EMBL" id="MBR7888217.1"/>
    </source>
</evidence>
<comment type="caution">
    <text evidence="2">The sequence shown here is derived from an EMBL/GenBank/DDBJ whole genome shotgun (WGS) entry which is preliminary data.</text>
</comment>
<feature type="region of interest" description="Disordered" evidence="1">
    <location>
        <begin position="1"/>
        <end position="21"/>
    </location>
</feature>
<organism evidence="2 3">
    <name type="scientific">Marinomonas vulgaris</name>
    <dbReference type="NCBI Taxonomy" id="2823372"/>
    <lineage>
        <taxon>Bacteria</taxon>
        <taxon>Pseudomonadati</taxon>
        <taxon>Pseudomonadota</taxon>
        <taxon>Gammaproteobacteria</taxon>
        <taxon>Oceanospirillales</taxon>
        <taxon>Oceanospirillaceae</taxon>
        <taxon>Marinomonas</taxon>
    </lineage>
</organism>
<dbReference type="InterPro" id="IPR035965">
    <property type="entry name" value="PAS-like_dom_sf"/>
</dbReference>
<dbReference type="Gene3D" id="3.30.450.20">
    <property type="entry name" value="PAS domain"/>
    <property type="match status" value="1"/>
</dbReference>
<evidence type="ECO:0000256" key="1">
    <source>
        <dbReference type="SAM" id="MobiDB-lite"/>
    </source>
</evidence>
<dbReference type="EMBL" id="JAGSSV010000003">
    <property type="protein sequence ID" value="MBR7888217.1"/>
    <property type="molecule type" value="Genomic_DNA"/>
</dbReference>
<dbReference type="NCBIfam" id="TIGR00229">
    <property type="entry name" value="sensory_box"/>
    <property type="match status" value="1"/>
</dbReference>
<dbReference type="SUPFAM" id="SSF55785">
    <property type="entry name" value="PYP-like sensor domain (PAS domain)"/>
    <property type="match status" value="1"/>
</dbReference>
<reference evidence="2 3" key="1">
    <citation type="submission" date="2021-04" db="EMBL/GenBank/DDBJ databases">
        <authorList>
            <person name="Sun C."/>
        </authorList>
    </citation>
    <scope>NUCLEOTIDE SEQUENCE [LARGE SCALE GENOMIC DNA]</scope>
    <source>
        <strain evidence="2 3">A79</strain>
    </source>
</reference>
<keyword evidence="3" id="KW-1185">Reference proteome</keyword>
<name>A0ABS5H9U8_9GAMM</name>
<proteinExistence type="predicted"/>
<sequence length="111" mass="12566">MMIFRRKAEKKVPSKESGQKDNQCSHELLAIQQNTACISFNTDGIILEANPLFLNAVGYELHEVIGQHHRLFCDSEYARSADYKQFWNDLKAGKANNGTFFVSLKTSNPSI</sequence>
<evidence type="ECO:0000313" key="3">
    <source>
        <dbReference type="Proteomes" id="UP000679722"/>
    </source>
</evidence>
<reference evidence="3" key="2">
    <citation type="submission" date="2023-07" db="EMBL/GenBank/DDBJ databases">
        <title>Marinomonas vulgaris A79, complete genome.</title>
        <authorList>
            <person name="Ying J.-J."/>
        </authorList>
    </citation>
    <scope>NUCLEOTIDE SEQUENCE [LARGE SCALE GENOMIC DNA]</scope>
    <source>
        <strain evidence="3">A79</strain>
    </source>
</reference>
<dbReference type="RefSeq" id="WP_211535562.1">
    <property type="nucleotide sequence ID" value="NZ_JAGSSV010000003.1"/>
</dbReference>
<dbReference type="CDD" id="cd00130">
    <property type="entry name" value="PAS"/>
    <property type="match status" value="1"/>
</dbReference>
<protein>
    <submittedName>
        <fullName evidence="2">PAS domain-containing protein</fullName>
    </submittedName>
</protein>
<feature type="compositionally biased region" description="Basic and acidic residues" evidence="1">
    <location>
        <begin position="10"/>
        <end position="19"/>
    </location>
</feature>
<dbReference type="Proteomes" id="UP000679722">
    <property type="component" value="Unassembled WGS sequence"/>
</dbReference>
<gene>
    <name evidence="2" type="ORF">J9B83_04610</name>
</gene>